<organism evidence="1 2">
    <name type="scientific">Vecturithrix granuli</name>
    <dbReference type="NCBI Taxonomy" id="1499967"/>
    <lineage>
        <taxon>Bacteria</taxon>
        <taxon>Candidatus Moduliflexota</taxon>
        <taxon>Candidatus Vecturitrichia</taxon>
        <taxon>Candidatus Vecturitrichales</taxon>
        <taxon>Candidatus Vecturitrichaceae</taxon>
        <taxon>Candidatus Vecturithrix</taxon>
    </lineage>
</organism>
<protein>
    <submittedName>
        <fullName evidence="1">Uncharacterized protein</fullName>
    </submittedName>
</protein>
<accession>A0A081C7E6</accession>
<dbReference type="STRING" id="1499967.U27_00398"/>
<keyword evidence="2" id="KW-1185">Reference proteome</keyword>
<gene>
    <name evidence="1" type="ORF">U27_00398</name>
</gene>
<reference evidence="1 2" key="1">
    <citation type="journal article" date="2015" name="PeerJ">
        <title>First genomic representation of candidate bacterial phylum KSB3 points to enhanced environmental sensing as a trigger of wastewater bulking.</title>
        <authorList>
            <person name="Sekiguchi Y."/>
            <person name="Ohashi A."/>
            <person name="Parks D.H."/>
            <person name="Yamauchi T."/>
            <person name="Tyson G.W."/>
            <person name="Hugenholtz P."/>
        </authorList>
    </citation>
    <scope>NUCLEOTIDE SEQUENCE [LARGE SCALE GENOMIC DNA]</scope>
</reference>
<name>A0A081C7E6_VECG1</name>
<evidence type="ECO:0000313" key="2">
    <source>
        <dbReference type="Proteomes" id="UP000030661"/>
    </source>
</evidence>
<sequence>MVLLRPYIEQFNEAQQKLKHRWETTKTLWNDPVSREFEKNVMVPLGEQIRNTQRELDRMAQVIEQARRNVR</sequence>
<dbReference type="Proteomes" id="UP000030661">
    <property type="component" value="Unassembled WGS sequence"/>
</dbReference>
<dbReference type="AlphaFoldDB" id="A0A081C7E6"/>
<dbReference type="HOGENOM" id="CLU_2731796_0_0_0"/>
<dbReference type="EMBL" id="DF820473">
    <property type="protein sequence ID" value="GAK60501.1"/>
    <property type="molecule type" value="Genomic_DNA"/>
</dbReference>
<evidence type="ECO:0000313" key="1">
    <source>
        <dbReference type="EMBL" id="GAK60501.1"/>
    </source>
</evidence>
<proteinExistence type="predicted"/>